<feature type="chain" id="PRO_5039844424" evidence="2">
    <location>
        <begin position="25"/>
        <end position="576"/>
    </location>
</feature>
<sequence>MRFTVNILIIIIVIHVLSFKQSSSHDIGPSSSLTTSTPDERSNDTCDSKFTAEFADNPFKFLKERVFGQKNADTSDDFLSMLDADSDGHHVADSNQKSAPFLGILEQLGKVNLFPGKDPELEKKRIESTTLVQELLKKAAVVREEETAVEGLELLNRITSSLQEAIQQLHHQFGPVFDSLLDAYLPFVIIYFLQYQAAQFNPIWKRRMHRFFTKVKKQELTQLHEALYLSTLAYVDTVDNFRTGLSNFDNGSWELMFGTTNSLPNFPANFLLIHKELAPLEEPTFPSFLFGKKESEVVVVLVVRGTKDLPDTISDALLKPQEYKGGFAHGGILASGRNLAEYYLPKLKDIHKASGRDKVRVICMGHSLGAGAAAIAAMELREHDFLKVEAVGFGCPSLLSKDLADSTKDFITTVVNDADIIPRMSGASMTNLVLDLIEYDWTDDALDDVKFTLSRAKETFSFGHVLPDVDTVLNWVADVLTKEVRPKYQNLEKRDRLPSLLIPPGTCIHTFRDGYGFSATYVPCRMFESVEFSLTLIDDHMISSGYNRAMLGAAQDIDREYSFKFQNDPNSIVGLT</sequence>
<name>A0A9K3L839_9STRA</name>
<dbReference type="AlphaFoldDB" id="A0A9K3L839"/>
<reference evidence="5" key="2">
    <citation type="submission" date="2021-04" db="EMBL/GenBank/DDBJ databases">
        <authorList>
            <person name="Podell S."/>
        </authorList>
    </citation>
    <scope>NUCLEOTIDE SEQUENCE</scope>
    <source>
        <strain evidence="5">Hildebrandi</strain>
    </source>
</reference>
<keyword evidence="6" id="KW-1185">Reference proteome</keyword>
<dbReference type="EMBL" id="JAGRRH010000015">
    <property type="protein sequence ID" value="KAG7356511.1"/>
    <property type="molecule type" value="Genomic_DNA"/>
</dbReference>
<keyword evidence="2" id="KW-0732">Signal</keyword>
<feature type="signal peptide" evidence="2">
    <location>
        <begin position="1"/>
        <end position="24"/>
    </location>
</feature>
<protein>
    <submittedName>
        <fullName evidence="5">Lipase class 3</fullName>
    </submittedName>
</protein>
<evidence type="ECO:0000313" key="5">
    <source>
        <dbReference type="EMBL" id="KAG7356511.1"/>
    </source>
</evidence>
<evidence type="ECO:0000256" key="1">
    <source>
        <dbReference type="SAM" id="MobiDB-lite"/>
    </source>
</evidence>
<dbReference type="Pfam" id="PF01764">
    <property type="entry name" value="Lipase_3"/>
    <property type="match status" value="1"/>
</dbReference>
<dbReference type="EMBL" id="JAGRRH010000050">
    <property type="protein sequence ID" value="KAG7338765.1"/>
    <property type="molecule type" value="Genomic_DNA"/>
</dbReference>
<evidence type="ECO:0000256" key="2">
    <source>
        <dbReference type="SAM" id="SignalP"/>
    </source>
</evidence>
<evidence type="ECO:0000313" key="6">
    <source>
        <dbReference type="Proteomes" id="UP000693970"/>
    </source>
</evidence>
<feature type="region of interest" description="Disordered" evidence="1">
    <location>
        <begin position="22"/>
        <end position="46"/>
    </location>
</feature>
<accession>A0A9K3L839</accession>
<dbReference type="Proteomes" id="UP000693970">
    <property type="component" value="Unassembled WGS sequence"/>
</dbReference>
<dbReference type="OrthoDB" id="45753at2759"/>
<comment type="caution">
    <text evidence="5">The sequence shown here is derived from an EMBL/GenBank/DDBJ whole genome shotgun (WGS) entry which is preliminary data.</text>
</comment>
<organism evidence="5 6">
    <name type="scientific">Nitzschia inconspicua</name>
    <dbReference type="NCBI Taxonomy" id="303405"/>
    <lineage>
        <taxon>Eukaryota</taxon>
        <taxon>Sar</taxon>
        <taxon>Stramenopiles</taxon>
        <taxon>Ochrophyta</taxon>
        <taxon>Bacillariophyta</taxon>
        <taxon>Bacillariophyceae</taxon>
        <taxon>Bacillariophycidae</taxon>
        <taxon>Bacillariales</taxon>
        <taxon>Bacillariaceae</taxon>
        <taxon>Nitzschia</taxon>
    </lineage>
</organism>
<proteinExistence type="predicted"/>
<evidence type="ECO:0000259" key="3">
    <source>
        <dbReference type="Pfam" id="PF01764"/>
    </source>
</evidence>
<dbReference type="InterPro" id="IPR002921">
    <property type="entry name" value="Fungal_lipase-type"/>
</dbReference>
<gene>
    <name evidence="5" type="ORF">IV203_001197</name>
    <name evidence="4" type="ORF">IV203_002519</name>
</gene>
<reference evidence="5" key="1">
    <citation type="journal article" date="2021" name="Sci. Rep.">
        <title>Diploid genomic architecture of Nitzschia inconspicua, an elite biomass production diatom.</title>
        <authorList>
            <person name="Oliver A."/>
            <person name="Podell S."/>
            <person name="Pinowska A."/>
            <person name="Traller J.C."/>
            <person name="Smith S.R."/>
            <person name="McClure R."/>
            <person name="Beliaev A."/>
            <person name="Bohutskyi P."/>
            <person name="Hill E.A."/>
            <person name="Rabines A."/>
            <person name="Zheng H."/>
            <person name="Allen L.Z."/>
            <person name="Kuo A."/>
            <person name="Grigoriev I.V."/>
            <person name="Allen A.E."/>
            <person name="Hazlebeck D."/>
            <person name="Allen E.E."/>
        </authorList>
    </citation>
    <scope>NUCLEOTIDE SEQUENCE</scope>
    <source>
        <strain evidence="5">Hildebrandi</strain>
    </source>
</reference>
<evidence type="ECO:0000313" key="4">
    <source>
        <dbReference type="EMBL" id="KAG7338765.1"/>
    </source>
</evidence>
<feature type="compositionally biased region" description="Polar residues" evidence="1">
    <location>
        <begin position="22"/>
        <end position="37"/>
    </location>
</feature>
<feature type="domain" description="Fungal lipase-type" evidence="3">
    <location>
        <begin position="300"/>
        <end position="427"/>
    </location>
</feature>
<dbReference type="GO" id="GO:0006629">
    <property type="term" value="P:lipid metabolic process"/>
    <property type="evidence" value="ECO:0007669"/>
    <property type="project" value="InterPro"/>
</dbReference>
<dbReference type="PANTHER" id="PTHR46023">
    <property type="entry name" value="LIPASE CLASS 3 PROTEIN-LIKE"/>
    <property type="match status" value="1"/>
</dbReference>
<dbReference type="PANTHER" id="PTHR46023:SF6">
    <property type="entry name" value="LIPASE CLASS 3 FAMILY PROTEIN"/>
    <property type="match status" value="1"/>
</dbReference>